<dbReference type="PANTHER" id="PTHR47728:SF1">
    <property type="entry name" value="RAB GTPASE ACTIVATING PROTEIN 1 LIKE"/>
    <property type="match status" value="1"/>
</dbReference>
<keyword evidence="1" id="KW-0343">GTPase activation</keyword>
<feature type="compositionally biased region" description="Polar residues" evidence="4">
    <location>
        <begin position="8"/>
        <end position="22"/>
    </location>
</feature>
<dbReference type="Pfam" id="PF00566">
    <property type="entry name" value="RabGAP-TBC"/>
    <property type="match status" value="1"/>
</dbReference>
<dbReference type="FunFam" id="1.10.10.750:FF:000004">
    <property type="entry name" value="Putative rab gtpase-activating protein 1"/>
    <property type="match status" value="1"/>
</dbReference>
<dbReference type="Pfam" id="PF00640">
    <property type="entry name" value="PID"/>
    <property type="match status" value="1"/>
</dbReference>
<evidence type="ECO:0000256" key="2">
    <source>
        <dbReference type="ARBA" id="ARBA00064439"/>
    </source>
</evidence>
<dbReference type="SMART" id="SM00462">
    <property type="entry name" value="PTB"/>
    <property type="match status" value="1"/>
</dbReference>
<feature type="region of interest" description="Disordered" evidence="4">
    <location>
        <begin position="1"/>
        <end position="93"/>
    </location>
</feature>
<evidence type="ECO:0000256" key="3">
    <source>
        <dbReference type="SAM" id="Coils"/>
    </source>
</evidence>
<dbReference type="GO" id="GO:0005096">
    <property type="term" value="F:GTPase activator activity"/>
    <property type="evidence" value="ECO:0007669"/>
    <property type="project" value="UniProtKB-KW"/>
</dbReference>
<dbReference type="Proteomes" id="UP000009136">
    <property type="component" value="Chromosome 16"/>
</dbReference>
<evidence type="ECO:0000256" key="4">
    <source>
        <dbReference type="SAM" id="MobiDB-lite"/>
    </source>
</evidence>
<evidence type="ECO:0000256" key="1">
    <source>
        <dbReference type="ARBA" id="ARBA00022468"/>
    </source>
</evidence>
<keyword evidence="3" id="KW-0175">Coiled coil</keyword>
<name>A0AAA9U1W2_BOVIN</name>
<dbReference type="InterPro" id="IPR006020">
    <property type="entry name" value="PTB/PI_dom"/>
</dbReference>
<feature type="coiled-coil region" evidence="3">
    <location>
        <begin position="764"/>
        <end position="883"/>
    </location>
</feature>
<evidence type="ECO:0000313" key="7">
    <source>
        <dbReference type="Ensembl" id="ENSBTAP00000103882.1"/>
    </source>
</evidence>
<organism evidence="7 8">
    <name type="scientific">Bos taurus</name>
    <name type="common">Bovine</name>
    <dbReference type="NCBI Taxonomy" id="9913"/>
    <lineage>
        <taxon>Eukaryota</taxon>
        <taxon>Metazoa</taxon>
        <taxon>Chordata</taxon>
        <taxon>Craniata</taxon>
        <taxon>Vertebrata</taxon>
        <taxon>Euteleostomi</taxon>
        <taxon>Mammalia</taxon>
        <taxon>Eutheria</taxon>
        <taxon>Laurasiatheria</taxon>
        <taxon>Artiodactyla</taxon>
        <taxon>Ruminantia</taxon>
        <taxon>Pecora</taxon>
        <taxon>Bovidae</taxon>
        <taxon>Bovinae</taxon>
        <taxon>Bos</taxon>
    </lineage>
</organism>
<dbReference type="Pfam" id="PF12473">
    <property type="entry name" value="DUF3694"/>
    <property type="match status" value="1"/>
</dbReference>
<dbReference type="InterPro" id="IPR011993">
    <property type="entry name" value="PH-like_dom_sf"/>
</dbReference>
<protein>
    <submittedName>
        <fullName evidence="7">RAB GTPase activating protein 1 like</fullName>
    </submittedName>
</protein>
<dbReference type="InterPro" id="IPR022164">
    <property type="entry name" value="Kinesin-like"/>
</dbReference>
<feature type="compositionally biased region" description="Polar residues" evidence="4">
    <location>
        <begin position="107"/>
        <end position="121"/>
    </location>
</feature>
<dbReference type="GeneTree" id="ENSGT00940000154611"/>
<dbReference type="InterPro" id="IPR035969">
    <property type="entry name" value="Rab-GAP_TBC_sf"/>
</dbReference>
<evidence type="ECO:0000259" key="6">
    <source>
        <dbReference type="PROSITE" id="PS50086"/>
    </source>
</evidence>
<dbReference type="FunFam" id="2.30.29.30:FF:000202">
    <property type="entry name" value="rab GTPase-activating protein 1-like isoform X1"/>
    <property type="match status" value="1"/>
</dbReference>
<dbReference type="SMART" id="SM00164">
    <property type="entry name" value="TBC"/>
    <property type="match status" value="1"/>
</dbReference>
<dbReference type="PROSITE" id="PS50086">
    <property type="entry name" value="TBC_RABGAP"/>
    <property type="match status" value="1"/>
</dbReference>
<dbReference type="Gene3D" id="2.30.29.30">
    <property type="entry name" value="Pleckstrin-homology domain (PH domain)/Phosphotyrosine-binding domain (PTB)"/>
    <property type="match status" value="1"/>
</dbReference>
<dbReference type="SUPFAM" id="SSF50729">
    <property type="entry name" value="PH domain-like"/>
    <property type="match status" value="1"/>
</dbReference>
<feature type="region of interest" description="Disordered" evidence="4">
    <location>
        <begin position="461"/>
        <end position="503"/>
    </location>
</feature>
<feature type="region of interest" description="Disordered" evidence="4">
    <location>
        <begin position="985"/>
        <end position="1008"/>
    </location>
</feature>
<dbReference type="AlphaFoldDB" id="A0AAA9U1W2"/>
<sequence>MEVRASLQKVSGSSDSVTTLNSEEFVLVPQHGGDTSTKDDEKPELKIVSNGDEQLEKAMEEILRDSEKGQSSLPVDCPSSSEISDHSFGNISARQTNKPSLQLILDPSNTEISTPRPSSLSEIPEEDSVLFNKLTYLGCMKVSSPRNEVEALRAMATMKSASQHPFPVTLYVPNVPEGSVRIIDQSNNMEIASFPIYKVLFCARGHDGTTESNCFAFTESSHGSEEFQIHVFSCEIKEAVSRILYSFCTAFKRSSRQVSDVKDSVIPTPDSDVFTFSVSLEVKEDDGKGNFSPVPKDRDKFYFKLKQGIEKKLVITVQQLSNKELAIERCFGMLLSPGRNVKNSDMHLLDMESMGKSCDGRAYVITGMWNPNAPIFLALNEETPKDKRVYMTVAVDMVVTEVVEPVRFLLETVVRVYPANERFWYFSRKTFTETFFMRLKQSEGKGHTNAGDAIYEVVSLQRESEKEDPVTPTSGGGPLSPQEDEAEEESDNELSSGTGDVSKDCPEKILYSWGELLGRWHSNLGARPKGLSTLVKSGVPEALRAEVWQLLAGCHDNQAMLDRYRLLITKDSAQESVITRDIHRTFPAHDYFKDTGGDGQESLYKICKAYSVYDEDIGYCQGQSFLAAVLLLHMPEEQAFCVLVKIMYDYGLRDLYKNNFEDLHCKFYQLERLMQEQLPDLHNHFSDLNLEAHMYASQWFLTLFTAKFPLCMVFHIIDLLLSEGLNIIFHVALALLKVPTKKLKKYEKEYQTMRESQLQQEDPMDRYKRENRRLQEASMRLEQENDDLAHELVTSKIALRNDLDQAEDKADVLNKELLLTKQRLVETEEEKRKQEEETAQLKEVFRKQLEKAEYEIKKTTAIIAEYKQICSQLSTRLEKQQAASKEELEVVKGKMMACKHCSDIFSKEGALKAAAVSREDQGIESDDEKDSLKKQLREMELELAQTKLQLVEAKCKIQELEHQRGALMNEIQAAKNSWFSKTLNSIKTATGTQPLQPPQATQPPKEST</sequence>
<dbReference type="Gene3D" id="1.10.472.80">
    <property type="entry name" value="Ypt/Rab-GAP domain of gyp1p, domain 3"/>
    <property type="match status" value="1"/>
</dbReference>
<reference evidence="7" key="2">
    <citation type="submission" date="2025-08" db="UniProtKB">
        <authorList>
            <consortium name="Ensembl"/>
        </authorList>
    </citation>
    <scope>IDENTIFICATION</scope>
    <source>
        <strain evidence="7">Hereford</strain>
    </source>
</reference>
<evidence type="ECO:0000313" key="8">
    <source>
        <dbReference type="Proteomes" id="UP000009136"/>
    </source>
</evidence>
<accession>A0AAA9U1W2</accession>
<proteinExistence type="predicted"/>
<feature type="domain" description="Rab-GAP TBC" evidence="6">
    <location>
        <begin position="538"/>
        <end position="724"/>
    </location>
</feature>
<reference evidence="7" key="3">
    <citation type="submission" date="2025-09" db="UniProtKB">
        <authorList>
            <consortium name="Ensembl"/>
        </authorList>
    </citation>
    <scope>IDENTIFICATION</scope>
    <source>
        <strain evidence="7">Hereford</strain>
    </source>
</reference>
<feature type="compositionally biased region" description="Basic and acidic residues" evidence="4">
    <location>
        <begin position="36"/>
        <end position="45"/>
    </location>
</feature>
<dbReference type="Gene3D" id="1.10.10.750">
    <property type="entry name" value="Ypt/Rab-GAP domain of gyp1p, domain 1"/>
    <property type="match status" value="1"/>
</dbReference>
<feature type="coiled-coil region" evidence="3">
    <location>
        <begin position="929"/>
        <end position="977"/>
    </location>
</feature>
<dbReference type="CDD" id="cd01211">
    <property type="entry name" value="PTB_Rab6GAP"/>
    <property type="match status" value="1"/>
</dbReference>
<dbReference type="PANTHER" id="PTHR47728">
    <property type="entry name" value="RAB GTPASE-ACTIVATING PROTEIN 1-LIKE"/>
    <property type="match status" value="1"/>
</dbReference>
<feature type="compositionally biased region" description="Basic and acidic residues" evidence="4">
    <location>
        <begin position="54"/>
        <end position="68"/>
    </location>
</feature>
<evidence type="ECO:0000259" key="5">
    <source>
        <dbReference type="PROSITE" id="PS01179"/>
    </source>
</evidence>
<reference evidence="7" key="1">
    <citation type="submission" date="2018-03" db="EMBL/GenBank/DDBJ databases">
        <title>ARS-UCD1.2.</title>
        <authorList>
            <person name="Rosen B.D."/>
            <person name="Bickhart D.M."/>
            <person name="Koren S."/>
            <person name="Schnabel R.D."/>
            <person name="Hall R."/>
            <person name="Zimin A."/>
            <person name="Dreischer C."/>
            <person name="Schultheiss S."/>
            <person name="Schroeder S.G."/>
            <person name="Elsik C.G."/>
            <person name="Couldrey C."/>
            <person name="Liu G.E."/>
            <person name="Van Tassell C.P."/>
            <person name="Phillippy A.M."/>
            <person name="Smith T.P.L."/>
            <person name="Medrano J.F."/>
        </authorList>
    </citation>
    <scope>NUCLEOTIDE SEQUENCE [LARGE SCALE GENOMIC DNA]</scope>
    <source>
        <strain evidence="7">Hereford</strain>
    </source>
</reference>
<dbReference type="PROSITE" id="PS01179">
    <property type="entry name" value="PID"/>
    <property type="match status" value="1"/>
</dbReference>
<dbReference type="Ensembl" id="ENSBTAT00000123171.2">
    <property type="protein sequence ID" value="ENSBTAP00000103882.1"/>
    <property type="gene ID" value="ENSBTAG00000049490.3"/>
</dbReference>
<dbReference type="SUPFAM" id="SSF47923">
    <property type="entry name" value="Ypt/Rab-GAP domain of gyp1p"/>
    <property type="match status" value="2"/>
</dbReference>
<comment type="subunit">
    <text evidence="2">Interacts (via Rab-GAP TBC domain) with ANK2 (via death domain).</text>
</comment>
<feature type="compositionally biased region" description="Polar residues" evidence="4">
    <location>
        <begin position="69"/>
        <end position="93"/>
    </location>
</feature>
<feature type="compositionally biased region" description="Acidic residues" evidence="4">
    <location>
        <begin position="482"/>
        <end position="492"/>
    </location>
</feature>
<feature type="domain" description="PID" evidence="5">
    <location>
        <begin position="136"/>
        <end position="251"/>
    </location>
</feature>
<keyword evidence="8" id="KW-1185">Reference proteome</keyword>
<dbReference type="FunFam" id="1.10.8.270:FF:000001">
    <property type="entry name" value="TBC1 domain family member 1"/>
    <property type="match status" value="1"/>
</dbReference>
<dbReference type="Gene3D" id="1.10.8.270">
    <property type="entry name" value="putative rabgap domain of human tbc1 domain family member 14 like domains"/>
    <property type="match status" value="1"/>
</dbReference>
<feature type="region of interest" description="Disordered" evidence="4">
    <location>
        <begin position="105"/>
        <end position="124"/>
    </location>
</feature>
<dbReference type="InterPro" id="IPR000195">
    <property type="entry name" value="Rab-GAP-TBC_dom"/>
</dbReference>